<keyword evidence="3" id="KW-0408">Iron</keyword>
<reference evidence="6" key="1">
    <citation type="journal article" date="2020" name="mSystems">
        <title>Genome- and Community-Level Interaction Insights into Carbon Utilization and Element Cycling Functions of Hydrothermarchaeota in Hydrothermal Sediment.</title>
        <authorList>
            <person name="Zhou Z."/>
            <person name="Liu Y."/>
            <person name="Xu W."/>
            <person name="Pan J."/>
            <person name="Luo Z.H."/>
            <person name="Li M."/>
        </authorList>
    </citation>
    <scope>NUCLEOTIDE SEQUENCE [LARGE SCALE GENOMIC DNA]</scope>
    <source>
        <strain evidence="6">SpSt-1179</strain>
    </source>
</reference>
<dbReference type="InterPro" id="IPR051805">
    <property type="entry name" value="Dehydratase_Activator_Redct"/>
</dbReference>
<dbReference type="InterPro" id="IPR043129">
    <property type="entry name" value="ATPase_NBD"/>
</dbReference>
<evidence type="ECO:0000256" key="1">
    <source>
        <dbReference type="ARBA" id="ARBA00001966"/>
    </source>
</evidence>
<dbReference type="GO" id="GO:0051536">
    <property type="term" value="F:iron-sulfur cluster binding"/>
    <property type="evidence" value="ECO:0007669"/>
    <property type="project" value="UniProtKB-KW"/>
</dbReference>
<dbReference type="EMBL" id="DSBT01000168">
    <property type="protein sequence ID" value="HDP77710.1"/>
    <property type="molecule type" value="Genomic_DNA"/>
</dbReference>
<dbReference type="Pfam" id="PF06050">
    <property type="entry name" value="HGD-D"/>
    <property type="match status" value="2"/>
</dbReference>
<keyword evidence="2" id="KW-0479">Metal-binding</keyword>
<dbReference type="PANTHER" id="PTHR32329">
    <property type="entry name" value="BIFUNCTIONAL PROTEIN [INCLUDES 2-HYDROXYACYL-COA DEHYDRATASE (N-TER) AND ITS ACTIVATOR DOMAIN (C_TERM)-RELATED"/>
    <property type="match status" value="1"/>
</dbReference>
<evidence type="ECO:0000259" key="5">
    <source>
        <dbReference type="Pfam" id="PF01869"/>
    </source>
</evidence>
<proteinExistence type="predicted"/>
<dbReference type="Pfam" id="PF01869">
    <property type="entry name" value="BcrAD_BadFG"/>
    <property type="match status" value="1"/>
</dbReference>
<comment type="cofactor">
    <cofactor evidence="1">
        <name>[4Fe-4S] cluster</name>
        <dbReference type="ChEBI" id="CHEBI:49883"/>
    </cofactor>
</comment>
<dbReference type="Gene3D" id="3.30.420.40">
    <property type="match status" value="2"/>
</dbReference>
<keyword evidence="4" id="KW-0411">Iron-sulfur</keyword>
<dbReference type="Gene3D" id="3.40.50.11900">
    <property type="match status" value="1"/>
</dbReference>
<organism evidence="6">
    <name type="scientific">Mesotoga infera</name>
    <dbReference type="NCBI Taxonomy" id="1236046"/>
    <lineage>
        <taxon>Bacteria</taxon>
        <taxon>Thermotogati</taxon>
        <taxon>Thermotogota</taxon>
        <taxon>Thermotogae</taxon>
        <taxon>Kosmotogales</taxon>
        <taxon>Kosmotogaceae</taxon>
        <taxon>Mesotoga</taxon>
    </lineage>
</organism>
<dbReference type="InterPro" id="IPR008275">
    <property type="entry name" value="CoA_E_activase_dom"/>
</dbReference>
<sequence length="576" mass="62556">MIYYSCSYIPMEVMLGSDSEFHRITSDAPVTCHELGCNLCGYAKTVYEKGMGLNSGDYLLIADSCDAMRRIGDLLSELSSARVFILRLPWKRDADATEFLSSEIGNLTTFLENSGVAVNLYKGIDRFDDLVDHVLTNETNLLGSDLSRLYLSALDGNKAEIDSSNLADGGSRKRIALSGGVTDLRAFDNALEKAGGVMVSNDTCLGRRPFSGKTVDNIEPLKAIAERLLKWRSPCARFSETISVSDGSADATVYVVPKFCDFFDFVRPRDDKKTYKVELDFPLNSYGQLTTRIGALIEKNDSRSVPQSEEETTVTYAGVDSGSTTTNGVLIDGKGRMIFSKTVRTGIRASNTAEALIKEMTEFSHKNGNQIGRCISTGYGRLLVSSASDKITEISCHARGVFELFPEARGIIDIGGQDSKVIRLNSEGNVEDFAMNDKCAAGTGRFLEVMASALELNTEKMSSLARKSEKDISISSVCTVFAESEVVSLIGMGEKIEDISAGLFKAIAKRVGAMYSRLGSPTPLVFTGGVARNAGVVEVMKKLFKTEILIPEEPDIMGAYGAALFARESSSETDIR</sequence>
<evidence type="ECO:0000256" key="3">
    <source>
        <dbReference type="ARBA" id="ARBA00023004"/>
    </source>
</evidence>
<evidence type="ECO:0000313" key="6">
    <source>
        <dbReference type="EMBL" id="HDP77710.1"/>
    </source>
</evidence>
<dbReference type="Gene3D" id="3.40.50.11890">
    <property type="match status" value="1"/>
</dbReference>
<dbReference type="SUPFAM" id="SSF53067">
    <property type="entry name" value="Actin-like ATPase domain"/>
    <property type="match status" value="1"/>
</dbReference>
<dbReference type="InterPro" id="IPR010327">
    <property type="entry name" value="FldB/FldC_alpha/beta"/>
</dbReference>
<dbReference type="NCBIfam" id="TIGR00241">
    <property type="entry name" value="CoA_E_activ"/>
    <property type="match status" value="1"/>
</dbReference>
<gene>
    <name evidence="6" type="ORF">ENN47_05925</name>
</gene>
<protein>
    <submittedName>
        <fullName evidence="6">CoA protein activase</fullName>
    </submittedName>
</protein>
<dbReference type="Proteomes" id="UP000886198">
    <property type="component" value="Unassembled WGS sequence"/>
</dbReference>
<dbReference type="AlphaFoldDB" id="A0A7C1CW48"/>
<accession>A0A7C1CW48</accession>
<dbReference type="InterPro" id="IPR002731">
    <property type="entry name" value="ATPase_BadF"/>
</dbReference>
<evidence type="ECO:0000256" key="2">
    <source>
        <dbReference type="ARBA" id="ARBA00022723"/>
    </source>
</evidence>
<dbReference type="CDD" id="cd24036">
    <property type="entry name" value="ASKHA_NBD_BcrAD_BadFG_HgdC_HadI"/>
    <property type="match status" value="1"/>
</dbReference>
<comment type="caution">
    <text evidence="6">The sequence shown here is derived from an EMBL/GenBank/DDBJ whole genome shotgun (WGS) entry which is preliminary data.</text>
</comment>
<dbReference type="GO" id="GO:0046872">
    <property type="term" value="F:metal ion binding"/>
    <property type="evidence" value="ECO:0007669"/>
    <property type="project" value="UniProtKB-KW"/>
</dbReference>
<feature type="domain" description="ATPase BadF/BadG/BcrA/BcrD type" evidence="5">
    <location>
        <begin position="318"/>
        <end position="566"/>
    </location>
</feature>
<evidence type="ECO:0000256" key="4">
    <source>
        <dbReference type="ARBA" id="ARBA00023014"/>
    </source>
</evidence>
<name>A0A7C1CW48_9BACT</name>
<dbReference type="PANTHER" id="PTHR32329:SF2">
    <property type="entry name" value="BIFUNCTIONAL PROTEIN [INCLUDES 2-HYDROXYACYL-COA DEHYDRATASE (N-TER) AND ITS ACTIVATOR DOMAIN (C_TERM)"/>
    <property type="match status" value="1"/>
</dbReference>